<organism evidence="1 2">
    <name type="scientific">Actinospica acidithermotolerans</name>
    <dbReference type="NCBI Taxonomy" id="2828514"/>
    <lineage>
        <taxon>Bacteria</taxon>
        <taxon>Bacillati</taxon>
        <taxon>Actinomycetota</taxon>
        <taxon>Actinomycetes</taxon>
        <taxon>Catenulisporales</taxon>
        <taxon>Actinospicaceae</taxon>
        <taxon>Actinospica</taxon>
    </lineage>
</organism>
<comment type="caution">
    <text evidence="1">The sequence shown here is derived from an EMBL/GenBank/DDBJ whole genome shotgun (WGS) entry which is preliminary data.</text>
</comment>
<dbReference type="EMBL" id="JAGSOH010000040">
    <property type="protein sequence ID" value="MBR7827732.1"/>
    <property type="molecule type" value="Genomic_DNA"/>
</dbReference>
<reference evidence="1" key="1">
    <citation type="submission" date="2021-04" db="EMBL/GenBank/DDBJ databases">
        <title>Genome based classification of Actinospica acidithermotolerans sp. nov., an actinobacterium isolated from an Indonesian hot spring.</title>
        <authorList>
            <person name="Kusuma A.B."/>
            <person name="Putra K.E."/>
            <person name="Nafisah S."/>
            <person name="Loh J."/>
            <person name="Nouioui I."/>
            <person name="Goodfellow M."/>
        </authorList>
    </citation>
    <scope>NUCLEOTIDE SEQUENCE</scope>
    <source>
        <strain evidence="1">MGRD01-02</strain>
    </source>
</reference>
<evidence type="ECO:0000313" key="2">
    <source>
        <dbReference type="Proteomes" id="UP000676325"/>
    </source>
</evidence>
<dbReference type="RefSeq" id="WP_212518868.1">
    <property type="nucleotide sequence ID" value="NZ_JAGSOH010000040.1"/>
</dbReference>
<dbReference type="Proteomes" id="UP000676325">
    <property type="component" value="Unassembled WGS sequence"/>
</dbReference>
<gene>
    <name evidence="1" type="ORF">KDK95_15540</name>
</gene>
<protein>
    <submittedName>
        <fullName evidence="1">Uncharacterized protein</fullName>
    </submittedName>
</protein>
<evidence type="ECO:0000313" key="1">
    <source>
        <dbReference type="EMBL" id="MBR7827732.1"/>
    </source>
</evidence>
<keyword evidence="2" id="KW-1185">Reference proteome</keyword>
<dbReference type="AlphaFoldDB" id="A0A941EAP4"/>
<sequence>MKTFSTDGRVPLGVVLDDAGDRAPATTPHPADIETADLDEVLAACVQPRTVSLPGREPLDLDAISDLWLD</sequence>
<accession>A0A941EAP4</accession>
<name>A0A941EAP4_9ACTN</name>
<proteinExistence type="predicted"/>